<keyword evidence="2" id="KW-1185">Reference proteome</keyword>
<organism evidence="1 2">
    <name type="scientific">Dallia pectoralis</name>
    <name type="common">Alaska blackfish</name>
    <dbReference type="NCBI Taxonomy" id="75939"/>
    <lineage>
        <taxon>Eukaryota</taxon>
        <taxon>Metazoa</taxon>
        <taxon>Chordata</taxon>
        <taxon>Craniata</taxon>
        <taxon>Vertebrata</taxon>
        <taxon>Euteleostomi</taxon>
        <taxon>Actinopterygii</taxon>
        <taxon>Neopterygii</taxon>
        <taxon>Teleostei</taxon>
        <taxon>Protacanthopterygii</taxon>
        <taxon>Esociformes</taxon>
        <taxon>Umbridae</taxon>
        <taxon>Dallia</taxon>
    </lineage>
</organism>
<name>A0ACC2HD25_DALPE</name>
<evidence type="ECO:0000313" key="2">
    <source>
        <dbReference type="Proteomes" id="UP001157502"/>
    </source>
</evidence>
<accession>A0ACC2HD25</accession>
<gene>
    <name evidence="1" type="ORF">DPEC_G00034500</name>
</gene>
<evidence type="ECO:0000313" key="1">
    <source>
        <dbReference type="EMBL" id="KAJ8013889.1"/>
    </source>
</evidence>
<comment type="caution">
    <text evidence="1">The sequence shown here is derived from an EMBL/GenBank/DDBJ whole genome shotgun (WGS) entry which is preliminary data.</text>
</comment>
<protein>
    <submittedName>
        <fullName evidence="1">Uncharacterized protein</fullName>
    </submittedName>
</protein>
<dbReference type="EMBL" id="CM055730">
    <property type="protein sequence ID" value="KAJ8013889.1"/>
    <property type="molecule type" value="Genomic_DNA"/>
</dbReference>
<reference evidence="1" key="1">
    <citation type="submission" date="2021-05" db="EMBL/GenBank/DDBJ databases">
        <authorList>
            <person name="Pan Q."/>
            <person name="Jouanno E."/>
            <person name="Zahm M."/>
            <person name="Klopp C."/>
            <person name="Cabau C."/>
            <person name="Louis A."/>
            <person name="Berthelot C."/>
            <person name="Parey E."/>
            <person name="Roest Crollius H."/>
            <person name="Montfort J."/>
            <person name="Robinson-Rechavi M."/>
            <person name="Bouchez O."/>
            <person name="Lampietro C."/>
            <person name="Lopez Roques C."/>
            <person name="Donnadieu C."/>
            <person name="Postlethwait J."/>
            <person name="Bobe J."/>
            <person name="Dillon D."/>
            <person name="Chandos A."/>
            <person name="von Hippel F."/>
            <person name="Guiguen Y."/>
        </authorList>
    </citation>
    <scope>NUCLEOTIDE SEQUENCE</scope>
    <source>
        <strain evidence="1">YG-Jan2019</strain>
    </source>
</reference>
<proteinExistence type="predicted"/>
<dbReference type="Proteomes" id="UP001157502">
    <property type="component" value="Chromosome 3"/>
</dbReference>
<sequence>MNGEELQGCHEDLQGSQLILRVWRRAGRMETQPVATLLERGRAGAELFSPHSEGNTQNEMEEDEEEEGIVFPTLKMRKREE</sequence>